<reference evidence="9" key="1">
    <citation type="submission" date="2022-01" db="EMBL/GenBank/DDBJ databases">
        <title>Genome Sequence Resource for Two Populations of Ditylenchus destructor, the Migratory Endoparasitic Phytonematode.</title>
        <authorList>
            <person name="Zhang H."/>
            <person name="Lin R."/>
            <person name="Xie B."/>
        </authorList>
    </citation>
    <scope>NUCLEOTIDE SEQUENCE</scope>
    <source>
        <strain evidence="9">BazhouSP</strain>
    </source>
</reference>
<dbReference type="InterPro" id="IPR008166">
    <property type="entry name" value="Glyco_transf_92"/>
</dbReference>
<dbReference type="Proteomes" id="UP001201812">
    <property type="component" value="Unassembled WGS sequence"/>
</dbReference>
<dbReference type="PANTHER" id="PTHR21645">
    <property type="entry name" value="GLYCOSYLTRANSFERASE FAMILY 92 PROTEIN"/>
    <property type="match status" value="1"/>
</dbReference>
<keyword evidence="7" id="KW-0472">Membrane</keyword>
<evidence type="ECO:0000313" key="9">
    <source>
        <dbReference type="EMBL" id="KAI1700809.1"/>
    </source>
</evidence>
<protein>
    <recommendedName>
        <fullName evidence="8">Glycosyltransferase family 92 protein</fullName>
        <ecNumber evidence="8">2.4.1.-</ecNumber>
    </recommendedName>
</protein>
<evidence type="ECO:0000256" key="1">
    <source>
        <dbReference type="ARBA" id="ARBA00004167"/>
    </source>
</evidence>
<proteinExistence type="inferred from homology"/>
<sequence length="442" mass="50986">MADKWETLEHVRCIRGNESEQDWVPATVSKIDYVDICQLVLYVLQCNMPIPSGLQNNQERRPLYIDFGQRVMANMDLPYTEPILTQVIPKPPDRTKRQMVMCMSRVFAFEKWQLLVTALEVYKLLKVDLVVAHVNSVLTPIFRLMKEYERDGILAIRPGIRLPYLKNMNYDPNTEIEYSGQLMLAHECFYEFRESAEFIALLDWDDLMITTQYPSLGKAFHEAALHFPQAPYFLVNKLETTFMEQDSEPTQFSIRRLIEQGTLTKFAYNNEKMVVRPKNIVAFWVHFTRSMPYEVTSKAVTLSADHAIMLHLARKAKKGGGDGYSYKYLSKLNLTALEESTLAIFRRHANRELILSLPNGTVYFDAISDCSRYMNAFPTVAGRDSPCLSYTMCTFPKIKVGCVVADGEYRTKVVRPTTIYSIHTRIKSGFKERLDGCFDVDE</sequence>
<comment type="subcellular location">
    <subcellularLocation>
        <location evidence="1">Membrane</location>
        <topology evidence="1">Single-pass membrane protein</topology>
    </subcellularLocation>
</comment>
<dbReference type="EMBL" id="JAKKPZ010000134">
    <property type="protein sequence ID" value="KAI1700809.1"/>
    <property type="molecule type" value="Genomic_DNA"/>
</dbReference>
<evidence type="ECO:0000256" key="3">
    <source>
        <dbReference type="ARBA" id="ARBA00022676"/>
    </source>
</evidence>
<name>A0AAD4QZX0_9BILA</name>
<comment type="similarity">
    <text evidence="2 8">Belongs to the glycosyltransferase 92 family.</text>
</comment>
<evidence type="ECO:0000256" key="2">
    <source>
        <dbReference type="ARBA" id="ARBA00007647"/>
    </source>
</evidence>
<keyword evidence="3 8" id="KW-0328">Glycosyltransferase</keyword>
<evidence type="ECO:0000256" key="6">
    <source>
        <dbReference type="ARBA" id="ARBA00022989"/>
    </source>
</evidence>
<evidence type="ECO:0000256" key="7">
    <source>
        <dbReference type="ARBA" id="ARBA00023136"/>
    </source>
</evidence>
<keyword evidence="10" id="KW-1185">Reference proteome</keyword>
<comment type="caution">
    <text evidence="9">The sequence shown here is derived from an EMBL/GenBank/DDBJ whole genome shotgun (WGS) entry which is preliminary data.</text>
</comment>
<organism evidence="9 10">
    <name type="scientific">Ditylenchus destructor</name>
    <dbReference type="NCBI Taxonomy" id="166010"/>
    <lineage>
        <taxon>Eukaryota</taxon>
        <taxon>Metazoa</taxon>
        <taxon>Ecdysozoa</taxon>
        <taxon>Nematoda</taxon>
        <taxon>Chromadorea</taxon>
        <taxon>Rhabditida</taxon>
        <taxon>Tylenchina</taxon>
        <taxon>Tylenchomorpha</taxon>
        <taxon>Sphaerularioidea</taxon>
        <taxon>Anguinidae</taxon>
        <taxon>Anguininae</taxon>
        <taxon>Ditylenchus</taxon>
    </lineage>
</organism>
<gene>
    <name evidence="9" type="ORF">DdX_16499</name>
</gene>
<keyword evidence="6" id="KW-1133">Transmembrane helix</keyword>
<accession>A0AAD4QZX0</accession>
<evidence type="ECO:0000256" key="8">
    <source>
        <dbReference type="RuleBase" id="RU366017"/>
    </source>
</evidence>
<keyword evidence="5" id="KW-0812">Transmembrane</keyword>
<evidence type="ECO:0000256" key="5">
    <source>
        <dbReference type="ARBA" id="ARBA00022692"/>
    </source>
</evidence>
<dbReference type="AlphaFoldDB" id="A0AAD4QZX0"/>
<dbReference type="InterPro" id="IPR052012">
    <property type="entry name" value="GTase_92"/>
</dbReference>
<dbReference type="EC" id="2.4.1.-" evidence="8"/>
<dbReference type="PANTHER" id="PTHR21645:SF22">
    <property type="entry name" value="GLYCOSYLTRANSFERASE FAMILY 92 PROTEIN"/>
    <property type="match status" value="1"/>
</dbReference>
<keyword evidence="4 8" id="KW-0808">Transferase</keyword>
<dbReference type="GO" id="GO:0016020">
    <property type="term" value="C:membrane"/>
    <property type="evidence" value="ECO:0007669"/>
    <property type="project" value="UniProtKB-SubCell"/>
</dbReference>
<evidence type="ECO:0000256" key="4">
    <source>
        <dbReference type="ARBA" id="ARBA00022679"/>
    </source>
</evidence>
<dbReference type="Pfam" id="PF01697">
    <property type="entry name" value="Glyco_transf_92"/>
    <property type="match status" value="1"/>
</dbReference>
<dbReference type="GO" id="GO:0016757">
    <property type="term" value="F:glycosyltransferase activity"/>
    <property type="evidence" value="ECO:0007669"/>
    <property type="project" value="UniProtKB-UniRule"/>
</dbReference>
<evidence type="ECO:0000313" key="10">
    <source>
        <dbReference type="Proteomes" id="UP001201812"/>
    </source>
</evidence>